<dbReference type="PRINTS" id="PR01590">
    <property type="entry name" value="HTHFIS"/>
</dbReference>
<reference evidence="7" key="1">
    <citation type="journal article" date="2005" name="Environ. Microbiol.">
        <title>Proposed involvement of a soluble methane monooxygenase homologue in the cyclohexane-dependent growth of a new Brachymonas species.</title>
        <authorList>
            <person name="Brzostowicz P.C."/>
            <person name="Walters D.M."/>
            <person name="Jackson R.E."/>
            <person name="Halsey K.H."/>
            <person name="Ni H."/>
            <person name="Rouviere P.E."/>
        </authorList>
    </citation>
    <scope>NUCLEOTIDE SEQUENCE</scope>
</reference>
<keyword evidence="4" id="KW-0238">DNA-binding</keyword>
<dbReference type="PROSITE" id="PS00675">
    <property type="entry name" value="SIGMA54_INTERACT_1"/>
    <property type="match status" value="1"/>
</dbReference>
<dbReference type="Pfam" id="PF01590">
    <property type="entry name" value="GAF"/>
    <property type="match status" value="1"/>
</dbReference>
<organism evidence="7">
    <name type="scientific">Brachymonas petroleovorans</name>
    <dbReference type="NCBI Taxonomy" id="240505"/>
    <lineage>
        <taxon>Bacteria</taxon>
        <taxon>Pseudomonadati</taxon>
        <taxon>Pseudomonadota</taxon>
        <taxon>Betaproteobacteria</taxon>
        <taxon>Burkholderiales</taxon>
        <taxon>Comamonadaceae</taxon>
        <taxon>Brachymonas</taxon>
    </lineage>
</organism>
<dbReference type="InterPro" id="IPR002078">
    <property type="entry name" value="Sigma_54_int"/>
</dbReference>
<dbReference type="Gene3D" id="1.10.8.60">
    <property type="match status" value="1"/>
</dbReference>
<dbReference type="InterPro" id="IPR003018">
    <property type="entry name" value="GAF"/>
</dbReference>
<keyword evidence="3" id="KW-0805">Transcription regulation</keyword>
<dbReference type="PROSITE" id="PS00688">
    <property type="entry name" value="SIGMA54_INTERACT_3"/>
    <property type="match status" value="1"/>
</dbReference>
<dbReference type="InterPro" id="IPR002197">
    <property type="entry name" value="HTH_Fis"/>
</dbReference>
<dbReference type="GO" id="GO:0006355">
    <property type="term" value="P:regulation of DNA-templated transcription"/>
    <property type="evidence" value="ECO:0007669"/>
    <property type="project" value="InterPro"/>
</dbReference>
<dbReference type="InterPro" id="IPR025944">
    <property type="entry name" value="Sigma_54_int_dom_CS"/>
</dbReference>
<dbReference type="Pfam" id="PF00158">
    <property type="entry name" value="Sigma54_activat"/>
    <property type="match status" value="1"/>
</dbReference>
<dbReference type="SUPFAM" id="SSF52540">
    <property type="entry name" value="P-loop containing nucleoside triphosphate hydrolases"/>
    <property type="match status" value="1"/>
</dbReference>
<dbReference type="PROSITE" id="PS00676">
    <property type="entry name" value="SIGMA54_INTERACT_2"/>
    <property type="match status" value="1"/>
</dbReference>
<evidence type="ECO:0000256" key="3">
    <source>
        <dbReference type="ARBA" id="ARBA00023015"/>
    </source>
</evidence>
<dbReference type="FunFam" id="3.40.50.300:FF:000006">
    <property type="entry name" value="DNA-binding transcriptional regulator NtrC"/>
    <property type="match status" value="1"/>
</dbReference>
<proteinExistence type="predicted"/>
<protein>
    <submittedName>
        <fullName evidence="7">Sigma 54-dependent transcriptional factor</fullName>
    </submittedName>
</protein>
<dbReference type="InterPro" id="IPR027417">
    <property type="entry name" value="P-loop_NTPase"/>
</dbReference>
<dbReference type="PROSITE" id="PS50045">
    <property type="entry name" value="SIGMA54_INTERACT_4"/>
    <property type="match status" value="1"/>
</dbReference>
<dbReference type="InterPro" id="IPR058031">
    <property type="entry name" value="AAA_lid_NorR"/>
</dbReference>
<dbReference type="InterPro" id="IPR029016">
    <property type="entry name" value="GAF-like_dom_sf"/>
</dbReference>
<dbReference type="Pfam" id="PF02954">
    <property type="entry name" value="HTH_8"/>
    <property type="match status" value="1"/>
</dbReference>
<dbReference type="InterPro" id="IPR003593">
    <property type="entry name" value="AAA+_ATPase"/>
</dbReference>
<dbReference type="GO" id="GO:0043565">
    <property type="term" value="F:sequence-specific DNA binding"/>
    <property type="evidence" value="ECO:0007669"/>
    <property type="project" value="InterPro"/>
</dbReference>
<dbReference type="GO" id="GO:0005524">
    <property type="term" value="F:ATP binding"/>
    <property type="evidence" value="ECO:0007669"/>
    <property type="project" value="UniProtKB-KW"/>
</dbReference>
<gene>
    <name evidence="7" type="primary">chnR</name>
</gene>
<dbReference type="Gene3D" id="1.10.10.60">
    <property type="entry name" value="Homeodomain-like"/>
    <property type="match status" value="1"/>
</dbReference>
<keyword evidence="2" id="KW-0067">ATP-binding</keyword>
<dbReference type="CDD" id="cd00009">
    <property type="entry name" value="AAA"/>
    <property type="match status" value="1"/>
</dbReference>
<feature type="domain" description="Sigma-54 factor interaction" evidence="6">
    <location>
        <begin position="355"/>
        <end position="580"/>
    </location>
</feature>
<dbReference type="InterPro" id="IPR009057">
    <property type="entry name" value="Homeodomain-like_sf"/>
</dbReference>
<dbReference type="InterPro" id="IPR025662">
    <property type="entry name" value="Sigma_54_int_dom_ATP-bd_1"/>
</dbReference>
<dbReference type="Pfam" id="PF25601">
    <property type="entry name" value="AAA_lid_14"/>
    <property type="match status" value="1"/>
</dbReference>
<dbReference type="SMART" id="SM00382">
    <property type="entry name" value="AAA"/>
    <property type="match status" value="1"/>
</dbReference>
<sequence length="667" mass="73136">MAMSGRQAPAICTGSRYEALQVMRAREAVLSGAMPPQGCVSEVIVESWQRSRDKRIDPGLPKAPVNEACLANARKDRTALLEAARPVLCEMEESLAEVGAMILLCSDSGVILHLGGASSVRDVGASINIVPGAVWDEDAVGTNAVGMALSLDRTVRIRNFEHYCEAVMPWSCVASPIHDPLDGQLIGVLDLSHCEQVFDDYARSLVLASSKRIEQALDCARLRGETMLIEAYLERSARQGSDGVLLLDRQGRLLRSNEHALEALRAYGVELTLRRGMALGGEWQAQGVWRAPAWLQPDWVRPIFQGQDYVGMLVRIPRLVRCAPALVDGPREPTAFAPEFAPEPDALDPRLRGHRGAAMRKAAMQAMRVAAVEVPVLLQGETGTGKEIMAQAIHRASKRAGKAFVAVNCGAIPRELLASELFGYVEGAFTGARRGGQAGKFEQADGGTLFLDELGELPLDLQPYLLRILEDGKVVRLGSDKPRAVNVRIVAATNRDLRSAMEEGSFRSDLYFRFRVGIHLPPLRERREDLDRYIDNALTEVAQRHGMVKTVSPALRAFLHGYDFPGNLRELHNLIEQMAVMSDGSELDLEHLPEHLHAAQVSCAAPACEMAPSMAPSAAPGMLKEIEWRTIVEALRLEQGNRSRAARRLGISRTTLYRRLLGGEQVR</sequence>
<dbReference type="AlphaFoldDB" id="Q5VJD9"/>
<dbReference type="Gene3D" id="3.40.50.300">
    <property type="entry name" value="P-loop containing nucleotide triphosphate hydrolases"/>
    <property type="match status" value="1"/>
</dbReference>
<accession>Q5VJD9</accession>
<dbReference type="SUPFAM" id="SSF55781">
    <property type="entry name" value="GAF domain-like"/>
    <property type="match status" value="1"/>
</dbReference>
<evidence type="ECO:0000259" key="6">
    <source>
        <dbReference type="PROSITE" id="PS50045"/>
    </source>
</evidence>
<dbReference type="InterPro" id="IPR025943">
    <property type="entry name" value="Sigma_54_int_dom_ATP-bd_2"/>
</dbReference>
<dbReference type="SUPFAM" id="SSF46689">
    <property type="entry name" value="Homeodomain-like"/>
    <property type="match status" value="1"/>
</dbReference>
<name>Q5VJD9_9BURK</name>
<evidence type="ECO:0000256" key="2">
    <source>
        <dbReference type="ARBA" id="ARBA00022840"/>
    </source>
</evidence>
<dbReference type="EMBL" id="AY437859">
    <property type="protein sequence ID" value="AAR99069.1"/>
    <property type="molecule type" value="Genomic_DNA"/>
</dbReference>
<dbReference type="PANTHER" id="PTHR32071">
    <property type="entry name" value="TRANSCRIPTIONAL REGULATORY PROTEIN"/>
    <property type="match status" value="1"/>
</dbReference>
<dbReference type="Gene3D" id="3.30.450.40">
    <property type="match status" value="1"/>
</dbReference>
<evidence type="ECO:0000256" key="1">
    <source>
        <dbReference type="ARBA" id="ARBA00022741"/>
    </source>
</evidence>
<keyword evidence="5" id="KW-0804">Transcription</keyword>
<keyword evidence="1" id="KW-0547">Nucleotide-binding</keyword>
<evidence type="ECO:0000256" key="5">
    <source>
        <dbReference type="ARBA" id="ARBA00023163"/>
    </source>
</evidence>
<dbReference type="PANTHER" id="PTHR32071:SF57">
    <property type="entry name" value="C4-DICARBOXYLATE TRANSPORT TRANSCRIPTIONAL REGULATORY PROTEIN DCTD"/>
    <property type="match status" value="1"/>
</dbReference>
<evidence type="ECO:0000256" key="4">
    <source>
        <dbReference type="ARBA" id="ARBA00023125"/>
    </source>
</evidence>
<evidence type="ECO:0000313" key="7">
    <source>
        <dbReference type="EMBL" id="AAR99069.1"/>
    </source>
</evidence>